<evidence type="ECO:0000313" key="2">
    <source>
        <dbReference type="Proteomes" id="UP000076532"/>
    </source>
</evidence>
<organism evidence="1 2">
    <name type="scientific">Athelia psychrophila</name>
    <dbReference type="NCBI Taxonomy" id="1759441"/>
    <lineage>
        <taxon>Eukaryota</taxon>
        <taxon>Fungi</taxon>
        <taxon>Dikarya</taxon>
        <taxon>Basidiomycota</taxon>
        <taxon>Agaricomycotina</taxon>
        <taxon>Agaricomycetes</taxon>
        <taxon>Agaricomycetidae</taxon>
        <taxon>Atheliales</taxon>
        <taxon>Atheliaceae</taxon>
        <taxon>Athelia</taxon>
    </lineage>
</organism>
<dbReference type="Gene3D" id="1.10.630.10">
    <property type="entry name" value="Cytochrome P450"/>
    <property type="match status" value="1"/>
</dbReference>
<dbReference type="GO" id="GO:0004497">
    <property type="term" value="F:monooxygenase activity"/>
    <property type="evidence" value="ECO:0007669"/>
    <property type="project" value="InterPro"/>
</dbReference>
<name>A0A166P4R3_9AGAM</name>
<dbReference type="EMBL" id="KV417519">
    <property type="protein sequence ID" value="KZP25709.1"/>
    <property type="molecule type" value="Genomic_DNA"/>
</dbReference>
<dbReference type="SUPFAM" id="SSF48264">
    <property type="entry name" value="Cytochrome P450"/>
    <property type="match status" value="1"/>
</dbReference>
<dbReference type="Proteomes" id="UP000076532">
    <property type="component" value="Unassembled WGS sequence"/>
</dbReference>
<dbReference type="GO" id="GO:0016705">
    <property type="term" value="F:oxidoreductase activity, acting on paired donors, with incorporation or reduction of molecular oxygen"/>
    <property type="evidence" value="ECO:0007669"/>
    <property type="project" value="InterPro"/>
</dbReference>
<keyword evidence="2" id="KW-1185">Reference proteome</keyword>
<gene>
    <name evidence="1" type="ORF">FIBSPDRAFT_1041309</name>
</gene>
<accession>A0A166P4R3</accession>
<dbReference type="Pfam" id="PF00067">
    <property type="entry name" value="p450"/>
    <property type="match status" value="1"/>
</dbReference>
<reference evidence="1 2" key="1">
    <citation type="journal article" date="2016" name="Mol. Biol. Evol.">
        <title>Comparative Genomics of Early-Diverging Mushroom-Forming Fungi Provides Insights into the Origins of Lignocellulose Decay Capabilities.</title>
        <authorList>
            <person name="Nagy L.G."/>
            <person name="Riley R."/>
            <person name="Tritt A."/>
            <person name="Adam C."/>
            <person name="Daum C."/>
            <person name="Floudas D."/>
            <person name="Sun H."/>
            <person name="Yadav J.S."/>
            <person name="Pangilinan J."/>
            <person name="Larsson K.H."/>
            <person name="Matsuura K."/>
            <person name="Barry K."/>
            <person name="Labutti K."/>
            <person name="Kuo R."/>
            <person name="Ohm R.A."/>
            <person name="Bhattacharya S.S."/>
            <person name="Shirouzu T."/>
            <person name="Yoshinaga Y."/>
            <person name="Martin F.M."/>
            <person name="Grigoriev I.V."/>
            <person name="Hibbett D.S."/>
        </authorList>
    </citation>
    <scope>NUCLEOTIDE SEQUENCE [LARGE SCALE GENOMIC DNA]</scope>
    <source>
        <strain evidence="1 2">CBS 109695</strain>
    </source>
</reference>
<dbReference type="GO" id="GO:0005506">
    <property type="term" value="F:iron ion binding"/>
    <property type="evidence" value="ECO:0007669"/>
    <property type="project" value="InterPro"/>
</dbReference>
<dbReference type="GO" id="GO:0020037">
    <property type="term" value="F:heme binding"/>
    <property type="evidence" value="ECO:0007669"/>
    <property type="project" value="InterPro"/>
</dbReference>
<dbReference type="InterPro" id="IPR036396">
    <property type="entry name" value="Cyt_P450_sf"/>
</dbReference>
<dbReference type="STRING" id="436010.A0A166P4R3"/>
<protein>
    <recommendedName>
        <fullName evidence="3">Cytochrome P450</fullName>
    </recommendedName>
</protein>
<sequence length="67" mass="7235">MTFLGGSRACIGFKFSLLEMKALMCVLLDSFAFSLSNKDIVWNLGDIVTPSVNGSVKPQLPLVVSKV</sequence>
<dbReference type="AlphaFoldDB" id="A0A166P4R3"/>
<evidence type="ECO:0000313" key="1">
    <source>
        <dbReference type="EMBL" id="KZP25709.1"/>
    </source>
</evidence>
<dbReference type="OrthoDB" id="1470350at2759"/>
<evidence type="ECO:0008006" key="3">
    <source>
        <dbReference type="Google" id="ProtNLM"/>
    </source>
</evidence>
<dbReference type="InterPro" id="IPR001128">
    <property type="entry name" value="Cyt_P450"/>
</dbReference>
<proteinExistence type="predicted"/>